<dbReference type="EMBL" id="JAYKLX010000005">
    <property type="protein sequence ID" value="MEB3346049.1"/>
    <property type="molecule type" value="Genomic_DNA"/>
</dbReference>
<dbReference type="InterPro" id="IPR013210">
    <property type="entry name" value="LRR_N_plant-typ"/>
</dbReference>
<keyword evidence="2 4" id="KW-0732">Signal</keyword>
<feature type="domain" description="Immunoglobulin" evidence="6">
    <location>
        <begin position="1143"/>
        <end position="1222"/>
    </location>
</feature>
<dbReference type="CDD" id="cd00096">
    <property type="entry name" value="Ig"/>
    <property type="match status" value="1"/>
</dbReference>
<sequence>MKQTTTRNGGSIVFVLILCLSFLLSTNVRAQVSAEERQALVDFYNATNGDNWKNTLEGNRPWQINDPNSQVTDWYGVYVTNGKVVQLDMFKNNLTGVLPPSLGTFTDMNKLVLSGNDIGGELPDSLIHLTKLQAIHLSNNEFTGAIPILKLLNASKITYLYFDGNNFSGPIPPEIGQLSNLVYVSLSYNELSGNIPVEITQLPNLVTLYFSGNRLTGNIPPEFGQMPKLTRLSFTNNNLSGVIPPELGNAIKLGALSFAGNQLTGSIPPQLGQLTNLYSLSFNGNQLTGSIPRELGQLVNVIRLYFYDNQLTGSIPAEFGQLAKLENLQLGKNQLTGSLPAELGLLPVIKRISLDGNQLSGSFPPELGQLSTLEHAHFHNNEFTGAIPETFGQLINLKALYVYGNNLSGSVPVSISALPNLTAFGISGNKFVFSDFESNFTAFNNISSFTYNQQQKADIEETLDVTVGETITLTSNAFNSPNNSYQWYKNNAVIPGATSKEYVISNAAEADAAKYKVLATNSVVSGLNIYRNDITLTVSPANNVCNVSETERQALVDLYNTTNGANWTNTWDLTKPVCEWYGVAVEEGKVKSVDLRSNNLTGSLSSTVGNLLNLSYLNLNYNNINGDIPNTLGSLLELSVLYLRGNNFSGTIPNTLGSLTKLQYLFLDINNLSGTIPVELGQLANLTILNLRDNKLNGNIPVSLSTLSKLRDLNVSKNELSGNLPSELGQLVNLEAFYISDNQFTGDIPAQFVNLVSFNNFWIGENNFVFSNLEQSFADYTTKLGANFKFSPQSKVDSIQSLSVEVGNSITLSSVDLTSVNNTYQWYKDGVAIAGATNKDLVINNAADTDAGIYHFTATNSVVTTLTLERNTITLNVTPATNVCAAVPTADEQYALEQFYNVTGGANWTNNTNWLTSAPICDWYGVTVVNDKIVGLELSNNNLVGDVSTVVFDFLSNLETFNVQENNLSGSLSDLILRKLKVLNVSNNNFSGSLNFGRQLNNLTYLNASNNSFSGEVILENIGENLSSLTYLNLSSNEFSGLLPEDMYLLSAIETFDVSNNNFEGVISLQEFASFTSLSKLNLANNRFSSLFMVNVNDFTNLTELGLDQNEFKFFSFENHFNDYVTGLGSNFKYAPQAKVDGVENQSIAANGSITLTSNDLISSSNSYQWFKDGVAIVGATNKDLIIGNAADTDAGVYHFTATNSVVTGMTLERNPITLSVTAPVNELKVTVNTVELPNSNFDIVSGDITVPGLVSGNTDSETLVNLGADTGEDKIVLINVKPSQNATALHLRFTVNSTGVSNVQVQNGVNWLEFSPEFYRIIDNTIYFVNKKPIQNVPFTLNLINGVQYDSTAGPLRLLVKDGIDLTGATLEILFPVNSGGEGGPILSRLGKGNPIPNTTRSSQIVQPSQTINGFEVDGAFWYPGSYKFILNIQGKSFKGHFLIVQSEGGGGTAEF</sequence>
<feature type="domain" description="Immunoglobulin subtype 2" evidence="5">
    <location>
        <begin position="805"/>
        <end position="863"/>
    </location>
</feature>
<evidence type="ECO:0000256" key="1">
    <source>
        <dbReference type="ARBA" id="ARBA00022614"/>
    </source>
</evidence>
<evidence type="ECO:0000256" key="4">
    <source>
        <dbReference type="SAM" id="SignalP"/>
    </source>
</evidence>
<dbReference type="SMART" id="SM00409">
    <property type="entry name" value="IG"/>
    <property type="match status" value="3"/>
</dbReference>
<protein>
    <submittedName>
        <fullName evidence="7">Leucine-rich repeat domain-containing protein</fullName>
    </submittedName>
</protein>
<dbReference type="SMART" id="SM00369">
    <property type="entry name" value="LRR_TYP"/>
    <property type="match status" value="12"/>
</dbReference>
<dbReference type="InterPro" id="IPR003591">
    <property type="entry name" value="Leu-rich_rpt_typical-subtyp"/>
</dbReference>
<feature type="domain" description="Immunoglobulin" evidence="6">
    <location>
        <begin position="799"/>
        <end position="878"/>
    </location>
</feature>
<dbReference type="SUPFAM" id="SSF52058">
    <property type="entry name" value="L domain-like"/>
    <property type="match status" value="3"/>
</dbReference>
<dbReference type="InterPro" id="IPR003598">
    <property type="entry name" value="Ig_sub2"/>
</dbReference>
<dbReference type="PANTHER" id="PTHR48060">
    <property type="entry name" value="DNA DAMAGE-REPAIR/TOLERATION PROTEIN DRT100"/>
    <property type="match status" value="1"/>
</dbReference>
<dbReference type="InterPro" id="IPR025875">
    <property type="entry name" value="Leu-rich_rpt_4"/>
</dbReference>
<dbReference type="SUPFAM" id="SSF48726">
    <property type="entry name" value="Immunoglobulin"/>
    <property type="match status" value="3"/>
</dbReference>
<dbReference type="Pfam" id="PF08263">
    <property type="entry name" value="LRRNT_2"/>
    <property type="match status" value="3"/>
</dbReference>
<feature type="chain" id="PRO_5046040837" evidence="4">
    <location>
        <begin position="31"/>
        <end position="1457"/>
    </location>
</feature>
<evidence type="ECO:0000259" key="6">
    <source>
        <dbReference type="SMART" id="SM00409"/>
    </source>
</evidence>
<dbReference type="SMART" id="SM00408">
    <property type="entry name" value="IGc2"/>
    <property type="match status" value="3"/>
</dbReference>
<dbReference type="Pfam" id="PF12799">
    <property type="entry name" value="LRR_4"/>
    <property type="match status" value="1"/>
</dbReference>
<feature type="signal peptide" evidence="4">
    <location>
        <begin position="1"/>
        <end position="30"/>
    </location>
</feature>
<dbReference type="InterPro" id="IPR013783">
    <property type="entry name" value="Ig-like_fold"/>
</dbReference>
<evidence type="ECO:0000313" key="7">
    <source>
        <dbReference type="EMBL" id="MEB3346049.1"/>
    </source>
</evidence>
<dbReference type="InterPro" id="IPR032675">
    <property type="entry name" value="LRR_dom_sf"/>
</dbReference>
<feature type="domain" description="Immunoglobulin subtype 2" evidence="5">
    <location>
        <begin position="466"/>
        <end position="524"/>
    </location>
</feature>
<dbReference type="Gene3D" id="3.80.10.10">
    <property type="entry name" value="Ribonuclease Inhibitor"/>
    <property type="match status" value="8"/>
</dbReference>
<accession>A0ABU5ZVZ9</accession>
<reference evidence="7 8" key="1">
    <citation type="journal article" date="2013" name="Int. J. Syst. Evol. Microbiol.">
        <title>Aquimarina gracilis sp. nov., isolated from the gut microflora of a mussel, Mytilus coruscus, and emended description of Aquimarina spongiae.</title>
        <authorList>
            <person name="Park S.C."/>
            <person name="Choe H.N."/>
            <person name="Baik K.S."/>
            <person name="Seong C.N."/>
        </authorList>
    </citation>
    <scope>NUCLEOTIDE SEQUENCE [LARGE SCALE GENOMIC DNA]</scope>
    <source>
        <strain evidence="7 8">PSC32</strain>
    </source>
</reference>
<dbReference type="InterPro" id="IPR055414">
    <property type="entry name" value="LRR_R13L4/SHOC2-like"/>
</dbReference>
<dbReference type="InterPro" id="IPR003599">
    <property type="entry name" value="Ig_sub"/>
</dbReference>
<comment type="caution">
    <text evidence="7">The sequence shown here is derived from an EMBL/GenBank/DDBJ whole genome shotgun (WGS) entry which is preliminary data.</text>
</comment>
<keyword evidence="8" id="KW-1185">Reference proteome</keyword>
<evidence type="ECO:0000256" key="3">
    <source>
        <dbReference type="ARBA" id="ARBA00022737"/>
    </source>
</evidence>
<dbReference type="RefSeq" id="WP_324180079.1">
    <property type="nucleotide sequence ID" value="NZ_BAABAW010000006.1"/>
</dbReference>
<organism evidence="7 8">
    <name type="scientific">Aquimarina gracilis</name>
    <dbReference type="NCBI Taxonomy" id="874422"/>
    <lineage>
        <taxon>Bacteria</taxon>
        <taxon>Pseudomonadati</taxon>
        <taxon>Bacteroidota</taxon>
        <taxon>Flavobacteriia</taxon>
        <taxon>Flavobacteriales</taxon>
        <taxon>Flavobacteriaceae</taxon>
        <taxon>Aquimarina</taxon>
    </lineage>
</organism>
<dbReference type="PANTHER" id="PTHR48060:SF24">
    <property type="entry name" value="NON-SPECIFIC SERINE_THREONINE PROTEIN KINASE"/>
    <property type="match status" value="1"/>
</dbReference>
<evidence type="ECO:0000313" key="8">
    <source>
        <dbReference type="Proteomes" id="UP001327027"/>
    </source>
</evidence>
<evidence type="ECO:0000259" key="5">
    <source>
        <dbReference type="SMART" id="SM00408"/>
    </source>
</evidence>
<dbReference type="InterPro" id="IPR001611">
    <property type="entry name" value="Leu-rich_rpt"/>
</dbReference>
<evidence type="ECO:0000256" key="2">
    <source>
        <dbReference type="ARBA" id="ARBA00022729"/>
    </source>
</evidence>
<dbReference type="Proteomes" id="UP001327027">
    <property type="component" value="Unassembled WGS sequence"/>
</dbReference>
<dbReference type="SUPFAM" id="SSF52047">
    <property type="entry name" value="RNI-like"/>
    <property type="match status" value="1"/>
</dbReference>
<dbReference type="PROSITE" id="PS51450">
    <property type="entry name" value="LRR"/>
    <property type="match status" value="1"/>
</dbReference>
<gene>
    <name evidence="7" type="ORF">U6A24_11285</name>
</gene>
<keyword evidence="1" id="KW-0433">Leucine-rich repeat</keyword>
<feature type="domain" description="Immunoglobulin subtype 2" evidence="5">
    <location>
        <begin position="1149"/>
        <end position="1207"/>
    </location>
</feature>
<dbReference type="InterPro" id="IPR036179">
    <property type="entry name" value="Ig-like_dom_sf"/>
</dbReference>
<dbReference type="Gene3D" id="2.60.40.10">
    <property type="entry name" value="Immunoglobulins"/>
    <property type="match status" value="3"/>
</dbReference>
<keyword evidence="3" id="KW-0677">Repeat</keyword>
<feature type="domain" description="Immunoglobulin" evidence="6">
    <location>
        <begin position="460"/>
        <end position="539"/>
    </location>
</feature>
<dbReference type="InterPro" id="IPR053211">
    <property type="entry name" value="DNA_repair-toleration"/>
</dbReference>
<dbReference type="Pfam" id="PF00560">
    <property type="entry name" value="LRR_1"/>
    <property type="match status" value="3"/>
</dbReference>
<name>A0ABU5ZVZ9_9FLAO</name>
<dbReference type="Pfam" id="PF23598">
    <property type="entry name" value="LRR_14"/>
    <property type="match status" value="1"/>
</dbReference>
<proteinExistence type="predicted"/>